<dbReference type="OrthoDB" id="9809594at2"/>
<dbReference type="PANTHER" id="PTHR21015:SF22">
    <property type="entry name" value="GLYCOSYLTRANSFERASE"/>
    <property type="match status" value="1"/>
</dbReference>
<sequence>MKFNIAFYVHHHGSGHITRIAQIVEKLTGFDITLLGSNLKPFAHLLADDVHLIHLPIDTRSDQDLYFHNGNDVEALHYAPLNVSGISDRIAMMTDFFQKNQPLLMVVDVSVEVTLLARLAGVPTIVMRQHGHREDLPHLMAYQSAEMLLAPFSKSISPMSAQWIIDKTHYTGGFSRFTQENNSKEKRAHVAVIVGSGGTSINAVFLKHLSESCRGFQFYVIGQIDGERSLLTNVEFYGHIDDPKTVLDLCTMVVGNTGHNTVMEMASLDKRFVGIPESRPFDEQLDKANAISSVPGVKIVLPQSLFDTDWNTLLNDLETKVPNWEGIISENALNDAAAAIVAVGKRIFQ</sequence>
<dbReference type="SUPFAM" id="SSF53756">
    <property type="entry name" value="UDP-Glycosyltransferase/glycogen phosphorylase"/>
    <property type="match status" value="1"/>
</dbReference>
<evidence type="ECO:0000259" key="1">
    <source>
        <dbReference type="Pfam" id="PF04101"/>
    </source>
</evidence>
<evidence type="ECO:0000313" key="3">
    <source>
        <dbReference type="Proteomes" id="UP000487757"/>
    </source>
</evidence>
<dbReference type="RefSeq" id="WP_154280745.1">
    <property type="nucleotide sequence ID" value="NZ_JBHUJQ010000001.1"/>
</dbReference>
<feature type="domain" description="Glycosyl transferase family 28 C-terminal" evidence="1">
    <location>
        <begin position="190"/>
        <end position="302"/>
    </location>
</feature>
<dbReference type="EMBL" id="WKKH01000013">
    <property type="protein sequence ID" value="MRX76509.1"/>
    <property type="molecule type" value="Genomic_DNA"/>
</dbReference>
<dbReference type="GO" id="GO:0016758">
    <property type="term" value="F:hexosyltransferase activity"/>
    <property type="evidence" value="ECO:0007669"/>
    <property type="project" value="InterPro"/>
</dbReference>
<dbReference type="Proteomes" id="UP000487757">
    <property type="component" value="Unassembled WGS sequence"/>
</dbReference>
<dbReference type="AlphaFoldDB" id="A0A7K0FZV7"/>
<dbReference type="InterPro" id="IPR007235">
    <property type="entry name" value="Glyco_trans_28_C"/>
</dbReference>
<gene>
    <name evidence="2" type="ORF">GJU39_10440</name>
</gene>
<organism evidence="2 3">
    <name type="scientific">Pedobacter petrophilus</name>
    <dbReference type="NCBI Taxonomy" id="1908241"/>
    <lineage>
        <taxon>Bacteria</taxon>
        <taxon>Pseudomonadati</taxon>
        <taxon>Bacteroidota</taxon>
        <taxon>Sphingobacteriia</taxon>
        <taxon>Sphingobacteriales</taxon>
        <taxon>Sphingobacteriaceae</taxon>
        <taxon>Pedobacter</taxon>
    </lineage>
</organism>
<reference evidence="2 3" key="1">
    <citation type="submission" date="2019-11" db="EMBL/GenBank/DDBJ databases">
        <title>Pedobacter petrophilus genome.</title>
        <authorList>
            <person name="Feldbauer M.J."/>
            <person name="Newman J.D."/>
        </authorList>
    </citation>
    <scope>NUCLEOTIDE SEQUENCE [LARGE SCALE GENOMIC DNA]</scope>
    <source>
        <strain evidence="2 3">LMG 29686</strain>
    </source>
</reference>
<dbReference type="Gene3D" id="3.40.50.2000">
    <property type="entry name" value="Glycogen Phosphorylase B"/>
    <property type="match status" value="1"/>
</dbReference>
<accession>A0A7K0FZV7</accession>
<name>A0A7K0FZV7_9SPHI</name>
<dbReference type="PANTHER" id="PTHR21015">
    <property type="entry name" value="UDP-N-ACETYLGLUCOSAMINE--N-ACETYLMURAMYL-(PENTAPEPTIDE) PYROPHOSPHORYL-UNDECAPRENOL N-ACETYLGLUCOSAMINE TRANSFERASE 1"/>
    <property type="match status" value="1"/>
</dbReference>
<evidence type="ECO:0000313" key="2">
    <source>
        <dbReference type="EMBL" id="MRX76509.1"/>
    </source>
</evidence>
<comment type="caution">
    <text evidence="2">The sequence shown here is derived from an EMBL/GenBank/DDBJ whole genome shotgun (WGS) entry which is preliminary data.</text>
</comment>
<dbReference type="Pfam" id="PF04101">
    <property type="entry name" value="Glyco_tran_28_C"/>
    <property type="match status" value="1"/>
</dbReference>
<keyword evidence="3" id="KW-1185">Reference proteome</keyword>
<proteinExistence type="predicted"/>
<protein>
    <recommendedName>
        <fullName evidence="1">Glycosyl transferase family 28 C-terminal domain-containing protein</fullName>
    </recommendedName>
</protein>